<reference evidence="1" key="2">
    <citation type="submission" date="2022-10" db="EMBL/GenBank/DDBJ databases">
        <authorList>
            <person name="Aronson H.S."/>
        </authorList>
    </citation>
    <scope>NUCLEOTIDE SEQUENCE</scope>
    <source>
        <strain evidence="1">RS19-109</strain>
    </source>
</reference>
<comment type="caution">
    <text evidence="1">The sequence shown here is derived from an EMBL/GenBank/DDBJ whole genome shotgun (WGS) entry which is preliminary data.</text>
</comment>
<dbReference type="Proteomes" id="UP001154240">
    <property type="component" value="Unassembled WGS sequence"/>
</dbReference>
<sequence length="278" mass="31048">MSAKLPLFFLLLFLYGALFSLQESRFSEGSLQLSHPLHPTAQKIALGYLHQLGGEAQFIKASVFFGGLSYKPSKPLEYAEPLSRRLNAAAALHPQFIDTYFLCQATLPHINDEYARYTNRVISQGMTALPDNFVLPFFVGFNHFYYLDEPLEAAQLFHLAAKKPNGPIMLEHLANILSAEGGNIYAALIGLRGLYANEKDEQVKKRYAEEITAFEKAVTVLEAIQRHEKMTGAPPAALSDLVPNYLPAIPDIGPIFTLEWQPPHLGVVRVDKKKVSHR</sequence>
<name>A0A9X4MFJ8_9BACT</name>
<reference evidence="1" key="1">
    <citation type="journal article" date="2022" name="bioRxiv">
        <title>Thiovibrio frasassiensisgen. nov., sp. nov., an autotrophic, elemental sulfur disproportionating bacterium isolated from sulfidic karst sediment, and proposal of Thiovibrionaceae fam. nov.</title>
        <authorList>
            <person name="Aronson H."/>
            <person name="Thomas C."/>
            <person name="Bhattacharyya M."/>
            <person name="Eckstein S."/>
            <person name="Jensen S."/>
            <person name="Barco R."/>
            <person name="Macalady J."/>
            <person name="Amend J."/>
        </authorList>
    </citation>
    <scope>NUCLEOTIDE SEQUENCE</scope>
    <source>
        <strain evidence="1">RS19-109</strain>
    </source>
</reference>
<dbReference type="RefSeq" id="WP_307632695.1">
    <property type="nucleotide sequence ID" value="NZ_JAPHEH010000001.1"/>
</dbReference>
<evidence type="ECO:0000313" key="1">
    <source>
        <dbReference type="EMBL" id="MDG4475722.1"/>
    </source>
</evidence>
<proteinExistence type="predicted"/>
<evidence type="ECO:0000313" key="2">
    <source>
        <dbReference type="Proteomes" id="UP001154240"/>
    </source>
</evidence>
<accession>A0A9X4MFJ8</accession>
<protein>
    <submittedName>
        <fullName evidence="1">Uncharacterized protein</fullName>
    </submittedName>
</protein>
<dbReference type="EMBL" id="JAPHEH010000001">
    <property type="protein sequence ID" value="MDG4475722.1"/>
    <property type="molecule type" value="Genomic_DNA"/>
</dbReference>
<keyword evidence="2" id="KW-1185">Reference proteome</keyword>
<dbReference type="AlphaFoldDB" id="A0A9X4MFJ8"/>
<organism evidence="1 2">
    <name type="scientific">Thiovibrio frasassiensis</name>
    <dbReference type="NCBI Taxonomy" id="2984131"/>
    <lineage>
        <taxon>Bacteria</taxon>
        <taxon>Pseudomonadati</taxon>
        <taxon>Thermodesulfobacteriota</taxon>
        <taxon>Desulfobulbia</taxon>
        <taxon>Desulfobulbales</taxon>
        <taxon>Thiovibrionaceae</taxon>
        <taxon>Thiovibrio</taxon>
    </lineage>
</organism>
<gene>
    <name evidence="1" type="ORF">OLX77_06045</name>
</gene>